<evidence type="ECO:0000313" key="3">
    <source>
        <dbReference type="Proteomes" id="UP001152320"/>
    </source>
</evidence>
<evidence type="ECO:0000259" key="1">
    <source>
        <dbReference type="PROSITE" id="PS50878"/>
    </source>
</evidence>
<dbReference type="CDD" id="cd09076">
    <property type="entry name" value="L1-EN"/>
    <property type="match status" value="1"/>
</dbReference>
<comment type="caution">
    <text evidence="2">The sequence shown here is derived from an EMBL/GenBank/DDBJ whole genome shotgun (WGS) entry which is preliminary data.</text>
</comment>
<dbReference type="SUPFAM" id="SSF56672">
    <property type="entry name" value="DNA/RNA polymerases"/>
    <property type="match status" value="1"/>
</dbReference>
<dbReference type="Gene3D" id="3.60.10.10">
    <property type="entry name" value="Endonuclease/exonuclease/phosphatase"/>
    <property type="match status" value="1"/>
</dbReference>
<dbReference type="EMBL" id="JAIZAY010000014">
    <property type="protein sequence ID" value="KAJ8029065.1"/>
    <property type="molecule type" value="Genomic_DNA"/>
</dbReference>
<protein>
    <recommendedName>
        <fullName evidence="1">Reverse transcriptase domain-containing protein</fullName>
    </recommendedName>
</protein>
<dbReference type="Proteomes" id="UP001152320">
    <property type="component" value="Chromosome 14"/>
</dbReference>
<dbReference type="CDD" id="cd01650">
    <property type="entry name" value="RT_nLTR_like"/>
    <property type="match status" value="1"/>
</dbReference>
<dbReference type="OrthoDB" id="9802488at2759"/>
<organism evidence="2 3">
    <name type="scientific">Holothuria leucospilota</name>
    <name type="common">Black long sea cucumber</name>
    <name type="synonym">Mertensiothuria leucospilota</name>
    <dbReference type="NCBI Taxonomy" id="206669"/>
    <lineage>
        <taxon>Eukaryota</taxon>
        <taxon>Metazoa</taxon>
        <taxon>Echinodermata</taxon>
        <taxon>Eleutherozoa</taxon>
        <taxon>Echinozoa</taxon>
        <taxon>Holothuroidea</taxon>
        <taxon>Aspidochirotacea</taxon>
        <taxon>Aspidochirotida</taxon>
        <taxon>Holothuriidae</taxon>
        <taxon>Holothuria</taxon>
    </lineage>
</organism>
<dbReference type="AlphaFoldDB" id="A0A9Q1BLY3"/>
<dbReference type="PROSITE" id="PS50878">
    <property type="entry name" value="RT_POL"/>
    <property type="match status" value="1"/>
</dbReference>
<name>A0A9Q1BLY3_HOLLE</name>
<dbReference type="SUPFAM" id="SSF56219">
    <property type="entry name" value="DNase I-like"/>
    <property type="match status" value="1"/>
</dbReference>
<dbReference type="InterPro" id="IPR043502">
    <property type="entry name" value="DNA/RNA_pol_sf"/>
</dbReference>
<dbReference type="Pfam" id="PF00078">
    <property type="entry name" value="RVT_1"/>
    <property type="match status" value="1"/>
</dbReference>
<dbReference type="InterPro" id="IPR000477">
    <property type="entry name" value="RT_dom"/>
</dbReference>
<dbReference type="PANTHER" id="PTHR19446">
    <property type="entry name" value="REVERSE TRANSCRIPTASES"/>
    <property type="match status" value="1"/>
</dbReference>
<gene>
    <name evidence="2" type="ORF">HOLleu_28369</name>
</gene>
<keyword evidence="3" id="KW-1185">Reference proteome</keyword>
<dbReference type="InterPro" id="IPR005135">
    <property type="entry name" value="Endo/exonuclease/phosphatase"/>
</dbReference>
<accession>A0A9Q1BLY3</accession>
<proteinExistence type="predicted"/>
<reference evidence="2" key="1">
    <citation type="submission" date="2021-10" db="EMBL/GenBank/DDBJ databases">
        <title>Tropical sea cucumber genome reveals ecological adaptation and Cuvierian tubules defense mechanism.</title>
        <authorList>
            <person name="Chen T."/>
        </authorList>
    </citation>
    <scope>NUCLEOTIDE SEQUENCE</scope>
    <source>
        <strain evidence="2">Nanhai2018</strain>
        <tissue evidence="2">Muscle</tissue>
    </source>
</reference>
<evidence type="ECO:0000313" key="2">
    <source>
        <dbReference type="EMBL" id="KAJ8029065.1"/>
    </source>
</evidence>
<dbReference type="Pfam" id="PF14529">
    <property type="entry name" value="Exo_endo_phos_2"/>
    <property type="match status" value="1"/>
</dbReference>
<dbReference type="InterPro" id="IPR036691">
    <property type="entry name" value="Endo/exonu/phosph_ase_sf"/>
</dbReference>
<feature type="domain" description="Reverse transcriptase" evidence="1">
    <location>
        <begin position="395"/>
        <end position="663"/>
    </location>
</feature>
<sequence length="1048" mass="121229">MIKKISVINIYAPCNIPSERKEFFLELDKIVASCHGPVVVTGDFNCVIDPYQDRFPSGPRPDSSRKALKDLMDKYKLIDVWREKHPSKIQFTRTSSDMSSASRIDRFLISKELLLNVIKCEIIHYPSSDHDFVELQLDLTLIPRGPGTWIFNNSFLEDDNFCNDTRLFILDNWTNTAPSDPDGIKIWYDSMKEAIKVKCIEYGKRRKRKRDREKQSLIKKIDYEQFKAQKFADYDTTRLLELRSRLNVLLDHELNGVAIRSKVLWEEGEKSTKFFLNLESSRQRKKVVRSIITERGEIVTDQKSVLREQMCFYKKLYSLESTQENIQLEFLNHLDRFLSEEETQFCEEEINLEELSFALSHMKSNKSPGLDGLTVEFFKKFWDVLGPILLRICSTIYESSEMCESMKTGMISLIPKKGDLTRLSNWRPISLLNIDYKIITKALANRISKVISSIISNDQTCCIPGRDIADNIMIIQNVIRYVNENNRNGLILKIDQLKAFDRVNHQYLFRVLERVGFGHYFRNWIKILYTDIKSHIKHNGFLSDVFEIKRGVRQGCPISALLYVISAEPFREAIYKNANISGIKFLNFEARMFQHADDTTFMLANSESIVSVFETIKDYERASGSKCNYEKTELLLIGRSKSLSLNYPFPVRSDFLTILGVAVGNNDHLVEKENWDELSDSCGTVLQRWKGRKLSFKGKSLVVNALVASRFIYMATVVPVPDWVCDAYRKNVTAFMWGHGKPLINYDVLTLPVEKGGLNLFDLKQRRDALRLKIIGKIQREDINVMLKALLVYNFNQYENMNMGLQVLKMLPDPRSLRKLQGFIREMLLAWRKLTEGRIRPPSTREEILSQPLFHNHLLRDVNGKMFLDKSFISGGIVCVRDLMYEMLPRRIPNEAILELILLADPDSHLNADDVGEVIQEICSAFPDPWIPTILEGDSLVTVDSEKSFQLDFEGGKENDHWVSSTALYTKSAVLLLHGQASVKPKGEIYWTEKYPDLNFEKIWKSAHYGFKSYSDADSEAKSSKLENKQSDLLFDFRLNCYKNVVWS</sequence>
<dbReference type="GO" id="GO:0003824">
    <property type="term" value="F:catalytic activity"/>
    <property type="evidence" value="ECO:0007669"/>
    <property type="project" value="InterPro"/>
</dbReference>